<dbReference type="InterPro" id="IPR018244">
    <property type="entry name" value="Allrgn_V5/Tpx1_CS"/>
</dbReference>
<feature type="chain" id="PRO_5045670307" evidence="3">
    <location>
        <begin position="17"/>
        <end position="205"/>
    </location>
</feature>
<evidence type="ECO:0000256" key="3">
    <source>
        <dbReference type="SAM" id="SignalP"/>
    </source>
</evidence>
<protein>
    <submittedName>
        <fullName evidence="6">Venom allergen 5-like</fullName>
    </submittedName>
</protein>
<dbReference type="PRINTS" id="PR00837">
    <property type="entry name" value="V5TPXLIKE"/>
</dbReference>
<sequence>MFGPVFIAALVAIAASENCPSGGEIFARGITEEGKIQVIKAHNDYRLEIANGRLANQPRAVNMKKMVYDQGIGEKGKVVSDSCTMHHIIAEDDRFNWIGQNLYMMRSSEKDDEGQDWNRAVASWFIENKDFTYPNITAENKVTGHYTQVAWADSKNVGCDYIYFYDNTTPITPYSKLYTCNYGPGGNYIGVAPYETGTSGCENLC</sequence>
<dbReference type="SMART" id="SM00198">
    <property type="entry name" value="SCP"/>
    <property type="match status" value="1"/>
</dbReference>
<dbReference type="PANTHER" id="PTHR10334">
    <property type="entry name" value="CYSTEINE-RICH SECRETORY PROTEIN-RELATED"/>
    <property type="match status" value="1"/>
</dbReference>
<keyword evidence="5" id="KW-1185">Reference proteome</keyword>
<dbReference type="Gene3D" id="3.40.33.10">
    <property type="entry name" value="CAP"/>
    <property type="match status" value="1"/>
</dbReference>
<evidence type="ECO:0000313" key="6">
    <source>
        <dbReference type="RefSeq" id="XP_017783645.1"/>
    </source>
</evidence>
<reference evidence="6" key="1">
    <citation type="submission" date="2025-08" db="UniProtKB">
        <authorList>
            <consortium name="RefSeq"/>
        </authorList>
    </citation>
    <scope>IDENTIFICATION</scope>
    <source>
        <tissue evidence="6">Whole Larva</tissue>
    </source>
</reference>
<dbReference type="Proteomes" id="UP000695000">
    <property type="component" value="Unplaced"/>
</dbReference>
<dbReference type="InterPro" id="IPR014044">
    <property type="entry name" value="CAP_dom"/>
</dbReference>
<evidence type="ECO:0000259" key="4">
    <source>
        <dbReference type="SMART" id="SM00198"/>
    </source>
</evidence>
<dbReference type="SUPFAM" id="SSF55797">
    <property type="entry name" value="PR-1-like"/>
    <property type="match status" value="1"/>
</dbReference>
<dbReference type="PROSITE" id="PS01010">
    <property type="entry name" value="CRISP_2"/>
    <property type="match status" value="1"/>
</dbReference>
<gene>
    <name evidence="6" type="primary">LOC108567597</name>
</gene>
<name>A0ABM1N9Z5_NICVS</name>
<evidence type="ECO:0000256" key="2">
    <source>
        <dbReference type="ARBA" id="ARBA00022525"/>
    </source>
</evidence>
<accession>A0ABM1N9Z5</accession>
<proteinExistence type="predicted"/>
<dbReference type="PROSITE" id="PS01009">
    <property type="entry name" value="CRISP_1"/>
    <property type="match status" value="1"/>
</dbReference>
<dbReference type="InterPro" id="IPR035940">
    <property type="entry name" value="CAP_sf"/>
</dbReference>
<feature type="signal peptide" evidence="3">
    <location>
        <begin position="1"/>
        <end position="16"/>
    </location>
</feature>
<dbReference type="PRINTS" id="PR00838">
    <property type="entry name" value="V5ALLERGEN"/>
</dbReference>
<organism evidence="5 6">
    <name type="scientific">Nicrophorus vespilloides</name>
    <name type="common">Boreal carrion beetle</name>
    <dbReference type="NCBI Taxonomy" id="110193"/>
    <lineage>
        <taxon>Eukaryota</taxon>
        <taxon>Metazoa</taxon>
        <taxon>Ecdysozoa</taxon>
        <taxon>Arthropoda</taxon>
        <taxon>Hexapoda</taxon>
        <taxon>Insecta</taxon>
        <taxon>Pterygota</taxon>
        <taxon>Neoptera</taxon>
        <taxon>Endopterygota</taxon>
        <taxon>Coleoptera</taxon>
        <taxon>Polyphaga</taxon>
        <taxon>Staphyliniformia</taxon>
        <taxon>Silphidae</taxon>
        <taxon>Nicrophorinae</taxon>
        <taxon>Nicrophorus</taxon>
    </lineage>
</organism>
<keyword evidence="3" id="KW-0732">Signal</keyword>
<dbReference type="RefSeq" id="XP_017783645.1">
    <property type="nucleotide sequence ID" value="XM_017928156.1"/>
</dbReference>
<dbReference type="InterPro" id="IPR001283">
    <property type="entry name" value="CRISP-related"/>
</dbReference>
<dbReference type="InterPro" id="IPR002413">
    <property type="entry name" value="V5_allergen-like"/>
</dbReference>
<evidence type="ECO:0000256" key="1">
    <source>
        <dbReference type="ARBA" id="ARBA00004613"/>
    </source>
</evidence>
<keyword evidence="2" id="KW-0964">Secreted</keyword>
<comment type="subcellular location">
    <subcellularLocation>
        <location evidence="1">Secreted</location>
    </subcellularLocation>
</comment>
<dbReference type="Pfam" id="PF00188">
    <property type="entry name" value="CAP"/>
    <property type="match status" value="1"/>
</dbReference>
<feature type="domain" description="SCP" evidence="4">
    <location>
        <begin position="33"/>
        <end position="190"/>
    </location>
</feature>
<dbReference type="CDD" id="cd05380">
    <property type="entry name" value="CAP_euk"/>
    <property type="match status" value="1"/>
</dbReference>
<evidence type="ECO:0000313" key="5">
    <source>
        <dbReference type="Proteomes" id="UP000695000"/>
    </source>
</evidence>
<dbReference type="GeneID" id="108567597"/>